<organism evidence="2 3">
    <name type="scientific">Ursus americanus</name>
    <name type="common">American black bear</name>
    <name type="synonym">Euarctos americanus</name>
    <dbReference type="NCBI Taxonomy" id="9643"/>
    <lineage>
        <taxon>Eukaryota</taxon>
        <taxon>Metazoa</taxon>
        <taxon>Chordata</taxon>
        <taxon>Craniata</taxon>
        <taxon>Vertebrata</taxon>
        <taxon>Euteleostomi</taxon>
        <taxon>Mammalia</taxon>
        <taxon>Eutheria</taxon>
        <taxon>Laurasiatheria</taxon>
        <taxon>Carnivora</taxon>
        <taxon>Caniformia</taxon>
        <taxon>Ursidae</taxon>
        <taxon>Ursus</taxon>
    </lineage>
</organism>
<dbReference type="Ensembl" id="ENSUAMT00000008953.1">
    <property type="protein sequence ID" value="ENSUAMP00000007929.1"/>
    <property type="gene ID" value="ENSUAMG00000006768.1"/>
</dbReference>
<dbReference type="PANTHER" id="PTHR18870">
    <property type="entry name" value="PROTEIN TAG-278-RELATED"/>
    <property type="match status" value="1"/>
</dbReference>
<sequence length="196" mass="22487">MTADHLREKNIMRADFNKTNELLKEINAALQVSLEEMEEKYLMRESKPEDIQMITELKAMLTERDQVIKKLIEDNKFYQLELVNRETNFNKVFNSSPTVGVINPLTKVSVRCMCMSSSNLTTGVSITHCCVPCNFPQRRVKLPRWLLQIPSARSGLPGTSHSERIVLETASSVWTITKSMTLYRPLCEQAFLCQTL</sequence>
<gene>
    <name evidence="2" type="primary">FAM184A</name>
</gene>
<keyword evidence="1" id="KW-0175">Coiled coil</keyword>
<reference evidence="2" key="3">
    <citation type="submission" date="2025-09" db="UniProtKB">
        <authorList>
            <consortium name="Ensembl"/>
        </authorList>
    </citation>
    <scope>IDENTIFICATION</scope>
</reference>
<reference evidence="2" key="2">
    <citation type="submission" date="2025-08" db="UniProtKB">
        <authorList>
            <consortium name="Ensembl"/>
        </authorList>
    </citation>
    <scope>IDENTIFICATION</scope>
</reference>
<reference evidence="3" key="1">
    <citation type="submission" date="2016-06" db="EMBL/GenBank/DDBJ databases">
        <title>De novo assembly and RNA-Seq shows season-dependent expression and editing in black bear kidneys.</title>
        <authorList>
            <person name="Korstanje R."/>
            <person name="Srivastava A."/>
            <person name="Sarsani V.K."/>
            <person name="Sheehan S.M."/>
            <person name="Seger R.L."/>
            <person name="Barter M.E."/>
            <person name="Lindqvist C."/>
            <person name="Brody L.C."/>
            <person name="Mullikin J.C."/>
        </authorList>
    </citation>
    <scope>NUCLEOTIDE SEQUENCE [LARGE SCALE GENOMIC DNA]</scope>
</reference>
<dbReference type="PANTHER" id="PTHR18870:SF7">
    <property type="entry name" value="PROTEIN FAM184A"/>
    <property type="match status" value="1"/>
</dbReference>
<accession>A0A452QQW3</accession>
<dbReference type="GeneTree" id="ENSGT00530000063669"/>
<protein>
    <submittedName>
        <fullName evidence="2">Family with sequence similarity 184 member A</fullName>
    </submittedName>
</protein>
<dbReference type="AlphaFoldDB" id="A0A452QQW3"/>
<name>A0A452QQW3_URSAM</name>
<dbReference type="GO" id="GO:0005615">
    <property type="term" value="C:extracellular space"/>
    <property type="evidence" value="ECO:0007669"/>
    <property type="project" value="TreeGrafter"/>
</dbReference>
<evidence type="ECO:0000313" key="2">
    <source>
        <dbReference type="Ensembl" id="ENSUAMP00000007929.1"/>
    </source>
</evidence>
<keyword evidence="3" id="KW-1185">Reference proteome</keyword>
<evidence type="ECO:0000313" key="3">
    <source>
        <dbReference type="Proteomes" id="UP000291022"/>
    </source>
</evidence>
<proteinExistence type="predicted"/>
<evidence type="ECO:0000256" key="1">
    <source>
        <dbReference type="ARBA" id="ARBA00023054"/>
    </source>
</evidence>
<dbReference type="Proteomes" id="UP000291022">
    <property type="component" value="Unassembled WGS sequence"/>
</dbReference>